<evidence type="ECO:0000313" key="2">
    <source>
        <dbReference type="Proteomes" id="UP000464178"/>
    </source>
</evidence>
<evidence type="ECO:0008006" key="3">
    <source>
        <dbReference type="Google" id="ProtNLM"/>
    </source>
</evidence>
<gene>
    <name evidence="1" type="ORF">SOIL9_24440</name>
</gene>
<organism evidence="1 2">
    <name type="scientific">Gemmata massiliana</name>
    <dbReference type="NCBI Taxonomy" id="1210884"/>
    <lineage>
        <taxon>Bacteria</taxon>
        <taxon>Pseudomonadati</taxon>
        <taxon>Planctomycetota</taxon>
        <taxon>Planctomycetia</taxon>
        <taxon>Gemmatales</taxon>
        <taxon>Gemmataceae</taxon>
        <taxon>Gemmata</taxon>
    </lineage>
</organism>
<accession>A0A6P2D758</accession>
<sequence length="625" mass="66364">MGTVTAAPTDVADVFPPNTLAYAELHNPAELGPQLAAIFKGTPLEDSIPFIHSKKDGAKTLAELKAKQELAQLALLMSPEVLGEFRKLGGVAVGLVGFNERGDPELAVAVLTGDSAAAGLAARAFVTTSQDLRRVGEVGKVPTFQHRTPVTTYDPSGNPKLATDKLMEGTYEPTFAYVPGLFVAGTSKTAIAPIIARFRGDEKDSLRATEGFKTSAPTYRKPGLFFYANTPELFTKLDAAARLRGAPMDLGFFAWLKLVTNPKALKTVAGCVQFRDGGTSLVVGTRFDPAQKSPLLDAFSGPAVKVDVLHHARKPASFAATMNLPEKDRATAVLSLLDALVKGSGELGRLPSDVVKDLDAKYKMSVSDALLSKVRAVTVIVPTKQDLAKGAKPIPMFVVHAEDATAAAELEAFVPKLVAEIAGDKDAAQPSTETMRDVKVLSLAGTGLPWKAAVHYARKDSVLVWGLDRKLVAAATAPDAANSVASNNKEATFPSGALALVGTLHVGDLVASFETKPVAGGPVRPVEPLRLPPGGGNVPAHEALQKDVEKARAAFQTALSELPPALLTAQRTGDELRFELFQPKVQNDGLTPLISAGMDWFDKLMGLRDPNQMNSGYYPPRRFPR</sequence>
<evidence type="ECO:0000313" key="1">
    <source>
        <dbReference type="EMBL" id="VTR95270.1"/>
    </source>
</evidence>
<dbReference type="EMBL" id="LR593886">
    <property type="protein sequence ID" value="VTR95270.1"/>
    <property type="molecule type" value="Genomic_DNA"/>
</dbReference>
<keyword evidence="2" id="KW-1185">Reference proteome</keyword>
<proteinExistence type="predicted"/>
<dbReference type="Proteomes" id="UP000464178">
    <property type="component" value="Chromosome"/>
</dbReference>
<protein>
    <recommendedName>
        <fullName evidence="3">DUF3352 domain-containing protein</fullName>
    </recommendedName>
</protein>
<name>A0A6P2D758_9BACT</name>
<dbReference type="KEGG" id="gms:SOIL9_24440"/>
<dbReference type="AlphaFoldDB" id="A0A6P2D758"/>
<reference evidence="1 2" key="1">
    <citation type="submission" date="2019-05" db="EMBL/GenBank/DDBJ databases">
        <authorList>
            <consortium name="Science for Life Laboratories"/>
        </authorList>
    </citation>
    <scope>NUCLEOTIDE SEQUENCE [LARGE SCALE GENOMIC DNA]</scope>
    <source>
        <strain evidence="1">Soil9</strain>
    </source>
</reference>